<dbReference type="EMBL" id="QURH01000034">
    <property type="protein sequence ID" value="RFU43300.1"/>
    <property type="molecule type" value="Genomic_DNA"/>
</dbReference>
<proteinExistence type="predicted"/>
<sequence length="107" mass="11986">MREFAAGADWLRKGRIWVDVYNLVEVEIEPRKRNADFLVLKDRAGRSITVGVDDVQENARLWELVYNGILHSVACGVSVDEGTALDLCLPFASSMGTRFRTTVRQSG</sequence>
<protein>
    <submittedName>
        <fullName evidence="1">Uncharacterized protein</fullName>
    </submittedName>
</protein>
<keyword evidence="2" id="KW-1185">Reference proteome</keyword>
<gene>
    <name evidence="1" type="ORF">DZF91_01820</name>
</gene>
<accession>A0A372JTL3</accession>
<dbReference type="Proteomes" id="UP000261811">
    <property type="component" value="Unassembled WGS sequence"/>
</dbReference>
<comment type="caution">
    <text evidence="1">The sequence shown here is derived from an EMBL/GenBank/DDBJ whole genome shotgun (WGS) entry which is preliminary data.</text>
</comment>
<organism evidence="1 2">
    <name type="scientific">Actinomadura logoneensis</name>
    <dbReference type="NCBI Taxonomy" id="2293572"/>
    <lineage>
        <taxon>Bacteria</taxon>
        <taxon>Bacillati</taxon>
        <taxon>Actinomycetota</taxon>
        <taxon>Actinomycetes</taxon>
        <taxon>Streptosporangiales</taxon>
        <taxon>Thermomonosporaceae</taxon>
        <taxon>Actinomadura</taxon>
    </lineage>
</organism>
<reference evidence="1 2" key="1">
    <citation type="submission" date="2018-08" db="EMBL/GenBank/DDBJ databases">
        <title>Actinomadura jelena sp. nov., a novel Actinomycete isolated from soil in Chad.</title>
        <authorList>
            <person name="Shi L."/>
        </authorList>
    </citation>
    <scope>NUCLEOTIDE SEQUENCE [LARGE SCALE GENOMIC DNA]</scope>
    <source>
        <strain evidence="1 2">NEAU-G17</strain>
    </source>
</reference>
<name>A0A372JTL3_9ACTN</name>
<evidence type="ECO:0000313" key="1">
    <source>
        <dbReference type="EMBL" id="RFU43300.1"/>
    </source>
</evidence>
<dbReference type="AlphaFoldDB" id="A0A372JTL3"/>
<evidence type="ECO:0000313" key="2">
    <source>
        <dbReference type="Proteomes" id="UP000261811"/>
    </source>
</evidence>
<dbReference type="OrthoDB" id="4460669at2"/>
<dbReference type="RefSeq" id="WP_117355778.1">
    <property type="nucleotide sequence ID" value="NZ_QURH01000034.1"/>
</dbReference>